<organism evidence="2 3">
    <name type="scientific">Candidatus Manganitrophus noduliformans</name>
    <dbReference type="NCBI Taxonomy" id="2606439"/>
    <lineage>
        <taxon>Bacteria</taxon>
        <taxon>Pseudomonadati</taxon>
        <taxon>Nitrospirota</taxon>
        <taxon>Nitrospiria</taxon>
        <taxon>Candidatus Troglogloeales</taxon>
        <taxon>Candidatus Manganitrophaceae</taxon>
        <taxon>Candidatus Manganitrophus</taxon>
    </lineage>
</organism>
<dbReference type="EMBL" id="VTOW01000009">
    <property type="protein sequence ID" value="NKE73665.1"/>
    <property type="molecule type" value="Genomic_DNA"/>
</dbReference>
<evidence type="ECO:0000313" key="3">
    <source>
        <dbReference type="Proteomes" id="UP000534783"/>
    </source>
</evidence>
<keyword evidence="1" id="KW-0051">Antiviral defense</keyword>
<comment type="caution">
    <text evidence="2">The sequence shown here is derived from an EMBL/GenBank/DDBJ whole genome shotgun (WGS) entry which is preliminary data.</text>
</comment>
<reference evidence="2 3" key="1">
    <citation type="journal article" date="2020" name="Nature">
        <title>Bacterial chemolithoautotrophy via manganese oxidation.</title>
        <authorList>
            <person name="Yu H."/>
            <person name="Leadbetter J.R."/>
        </authorList>
    </citation>
    <scope>NUCLEOTIDE SEQUENCE [LARGE SCALE GENOMIC DNA]</scope>
    <source>
        <strain evidence="2 3">Mn-1</strain>
    </source>
</reference>
<dbReference type="InterPro" id="IPR021124">
    <property type="entry name" value="CRISPR-assoc_prot_Cas5"/>
</dbReference>
<evidence type="ECO:0000256" key="1">
    <source>
        <dbReference type="ARBA" id="ARBA00023118"/>
    </source>
</evidence>
<accession>A0A7X6DUP8</accession>
<dbReference type="GO" id="GO:0051607">
    <property type="term" value="P:defense response to virus"/>
    <property type="evidence" value="ECO:0007669"/>
    <property type="project" value="UniProtKB-KW"/>
</dbReference>
<dbReference type="NCBIfam" id="TIGR02593">
    <property type="entry name" value="CRISPR_cas5"/>
    <property type="match status" value="1"/>
</dbReference>
<proteinExistence type="predicted"/>
<dbReference type="Proteomes" id="UP000534783">
    <property type="component" value="Unassembled WGS sequence"/>
</dbReference>
<sequence>MRAIAFDIYGTYAHFKAWYMTTSRTTYPLPPRTALAGIIGAIMGIEREDLPTWCAVGNGIRFGVRSLKPIKMRILVVKGLRGPAVLSLTGKKGGKRVEVNWLKDNSPPRIPLEVIDQPEYRAYVHFPQDSDLNKLSERIQGSRPHFRPYLGTANMIAYFREKVLNFDIKTTGPGTGKLAGLVPKETAQLDVQELRRNNVRLTEVVAQSAVTESFAFHHGEFLMDMGAIGIPGRLAMDFNHVIDDGLTIPLI</sequence>
<dbReference type="Gene3D" id="3.30.70.2660">
    <property type="match status" value="1"/>
</dbReference>
<gene>
    <name evidence="2" type="primary">cas5</name>
    <name evidence="2" type="ORF">MNODULE_23190</name>
</gene>
<evidence type="ECO:0000313" key="2">
    <source>
        <dbReference type="EMBL" id="NKE73665.1"/>
    </source>
</evidence>
<dbReference type="InterPro" id="IPR013422">
    <property type="entry name" value="CRISPR-assoc_prot_Cas5_N"/>
</dbReference>
<dbReference type="GO" id="GO:0043571">
    <property type="term" value="P:maintenance of CRISPR repeat elements"/>
    <property type="evidence" value="ECO:0007669"/>
    <property type="project" value="InterPro"/>
</dbReference>
<dbReference type="RefSeq" id="WP_168063624.1">
    <property type="nucleotide sequence ID" value="NZ_VTOW01000009.1"/>
</dbReference>
<dbReference type="Pfam" id="PF09704">
    <property type="entry name" value="Cas_Cas5d"/>
    <property type="match status" value="1"/>
</dbReference>
<protein>
    <submittedName>
        <fullName evidence="2">CRISPR-associated protein Cas5</fullName>
    </submittedName>
</protein>
<keyword evidence="3" id="KW-1185">Reference proteome</keyword>
<name>A0A7X6DUP8_9BACT</name>
<dbReference type="AlphaFoldDB" id="A0A7X6DUP8"/>